<name>A0A8B7ZH22_ACAPL</name>
<dbReference type="Proteomes" id="UP000694845">
    <property type="component" value="Unplaced"/>
</dbReference>
<dbReference type="InterPro" id="IPR001623">
    <property type="entry name" value="DnaJ_domain"/>
</dbReference>
<dbReference type="RefSeq" id="XP_022102546.1">
    <property type="nucleotide sequence ID" value="XM_022246854.1"/>
</dbReference>
<evidence type="ECO:0000313" key="8">
    <source>
        <dbReference type="Proteomes" id="UP000694845"/>
    </source>
</evidence>
<keyword evidence="1" id="KW-0143">Chaperone</keyword>
<evidence type="ECO:0000256" key="3">
    <source>
        <dbReference type="ARBA" id="ARBA00041533"/>
    </source>
</evidence>
<dbReference type="AlphaFoldDB" id="A0A8B7ZH22"/>
<dbReference type="InterPro" id="IPR036869">
    <property type="entry name" value="J_dom_sf"/>
</dbReference>
<feature type="domain" description="J" evidence="7">
    <location>
        <begin position="27"/>
        <end position="91"/>
    </location>
</feature>
<dbReference type="PANTHER" id="PTHR44360:SF1">
    <property type="entry name" value="DNAJ HOMOLOG SUBFAMILY B MEMBER 9"/>
    <property type="match status" value="1"/>
</dbReference>
<evidence type="ECO:0000256" key="5">
    <source>
        <dbReference type="ARBA" id="ARBA00046365"/>
    </source>
</evidence>
<evidence type="ECO:0000256" key="2">
    <source>
        <dbReference type="ARBA" id="ARBA00040158"/>
    </source>
</evidence>
<comment type="function">
    <text evidence="4">Co-chaperone for Hsp70 protein HSPA5/BiP that acts as a key repressor of the ERN1/IRE1-mediated unfolded protein response (UPR). J domain-containing co-chaperones stimulate the ATPase activity of Hsp70 proteins and are required for efficient substrate recognition by Hsp70 proteins. In the unstressed endoplasmic reticulum, interacts with the luminal region of ERN1/IRE1 and selectively recruits HSPA5/BiP: HSPA5/BiP disrupts the dimerization of the active ERN1/IRE1 luminal region, thereby inactivating ERN1/IRE1. Also involved in endoplasmic reticulum-associated degradation (ERAD) of misfolded proteins. Required for survival of B-cell progenitors and normal antibody production.</text>
</comment>
<sequence length="245" mass="27784">MQYQIILAFGATTLSILLLLVEGKGEDYYKLLGVKRTETDRGIKKAFRKLAVKYHPDKNKDPDAEDKFVEIAKAYEVLSDPEKRKLYDQLGREQFESYSNRGGGGPSPGSQGGSFNYRSFFKDFDSSFNTFRNRRSTGDHRNSGKRASGFNFFADDFWEDFDEDLFGFGSFRPSKNNRAGNHRGSHDSFFGDLFEDVAFAEFPSTVRTSHHFTTTTHRHASSGGRTCRTVTQRVGNTITTYTDCS</sequence>
<comment type="subunit">
    <text evidence="5">Interacts with HSPA5/BiP; interaction is direct. Interacts with ERN1/IRE1 (via the luminal region). Interacts with DERL1.</text>
</comment>
<dbReference type="PRINTS" id="PR00625">
    <property type="entry name" value="JDOMAIN"/>
</dbReference>
<dbReference type="GeneID" id="110985668"/>
<organism evidence="8 9">
    <name type="scientific">Acanthaster planci</name>
    <name type="common">Crown-of-thorns starfish</name>
    <dbReference type="NCBI Taxonomy" id="133434"/>
    <lineage>
        <taxon>Eukaryota</taxon>
        <taxon>Metazoa</taxon>
        <taxon>Echinodermata</taxon>
        <taxon>Eleutherozoa</taxon>
        <taxon>Asterozoa</taxon>
        <taxon>Asteroidea</taxon>
        <taxon>Valvatacea</taxon>
        <taxon>Valvatida</taxon>
        <taxon>Acanthasteridae</taxon>
        <taxon>Acanthaster</taxon>
    </lineage>
</organism>
<dbReference type="KEGG" id="aplc:110985668"/>
<dbReference type="GO" id="GO:0051087">
    <property type="term" value="F:protein-folding chaperone binding"/>
    <property type="evidence" value="ECO:0007669"/>
    <property type="project" value="TreeGrafter"/>
</dbReference>
<dbReference type="OMA" id="HSQHKRH"/>
<dbReference type="SUPFAM" id="SSF46565">
    <property type="entry name" value="Chaperone J-domain"/>
    <property type="match status" value="1"/>
</dbReference>
<dbReference type="InterPro" id="IPR018253">
    <property type="entry name" value="DnaJ_domain_CS"/>
</dbReference>
<dbReference type="InterPro" id="IPR051948">
    <property type="entry name" value="Hsp70_co-chaperone_J-domain"/>
</dbReference>
<keyword evidence="8" id="KW-1185">Reference proteome</keyword>
<reference evidence="9" key="1">
    <citation type="submission" date="2025-08" db="UniProtKB">
        <authorList>
            <consortium name="RefSeq"/>
        </authorList>
    </citation>
    <scope>IDENTIFICATION</scope>
</reference>
<dbReference type="PROSITE" id="PS50076">
    <property type="entry name" value="DNAJ_2"/>
    <property type="match status" value="1"/>
</dbReference>
<evidence type="ECO:0000313" key="9">
    <source>
        <dbReference type="RefSeq" id="XP_022102546.1"/>
    </source>
</evidence>
<dbReference type="GO" id="GO:0036503">
    <property type="term" value="P:ERAD pathway"/>
    <property type="evidence" value="ECO:0007669"/>
    <property type="project" value="TreeGrafter"/>
</dbReference>
<dbReference type="SMART" id="SM00271">
    <property type="entry name" value="DnaJ"/>
    <property type="match status" value="1"/>
</dbReference>
<proteinExistence type="predicted"/>
<accession>A0A8B7ZH22</accession>
<gene>
    <name evidence="9" type="primary">LOC110985668</name>
</gene>
<evidence type="ECO:0000259" key="7">
    <source>
        <dbReference type="PROSITE" id="PS50076"/>
    </source>
</evidence>
<dbReference type="PANTHER" id="PTHR44360">
    <property type="entry name" value="DNAJ HOMOLOG SUBFAMILY B MEMBER 9"/>
    <property type="match status" value="1"/>
</dbReference>
<protein>
    <recommendedName>
        <fullName evidence="2">DnaJ homolog subfamily B member 9</fullName>
    </recommendedName>
    <alternativeName>
        <fullName evidence="3">Endoplasmic reticulum DNA J domain-containing protein 4</fullName>
    </alternativeName>
</protein>
<feature type="chain" id="PRO_5034990378" description="DnaJ homolog subfamily B member 9" evidence="6">
    <location>
        <begin position="24"/>
        <end position="245"/>
    </location>
</feature>
<dbReference type="GO" id="GO:0005783">
    <property type="term" value="C:endoplasmic reticulum"/>
    <property type="evidence" value="ECO:0007669"/>
    <property type="project" value="TreeGrafter"/>
</dbReference>
<evidence type="ECO:0000256" key="4">
    <source>
        <dbReference type="ARBA" id="ARBA00045428"/>
    </source>
</evidence>
<dbReference type="Pfam" id="PF00226">
    <property type="entry name" value="DnaJ"/>
    <property type="match status" value="1"/>
</dbReference>
<evidence type="ECO:0000256" key="6">
    <source>
        <dbReference type="SAM" id="SignalP"/>
    </source>
</evidence>
<dbReference type="CDD" id="cd06257">
    <property type="entry name" value="DnaJ"/>
    <property type="match status" value="1"/>
</dbReference>
<feature type="signal peptide" evidence="6">
    <location>
        <begin position="1"/>
        <end position="23"/>
    </location>
</feature>
<dbReference type="OrthoDB" id="552049at2759"/>
<evidence type="ECO:0000256" key="1">
    <source>
        <dbReference type="ARBA" id="ARBA00023186"/>
    </source>
</evidence>
<keyword evidence="6" id="KW-0732">Signal</keyword>
<dbReference type="Gene3D" id="1.10.287.110">
    <property type="entry name" value="DnaJ domain"/>
    <property type="match status" value="1"/>
</dbReference>
<dbReference type="GO" id="GO:0051787">
    <property type="term" value="F:misfolded protein binding"/>
    <property type="evidence" value="ECO:0007669"/>
    <property type="project" value="TreeGrafter"/>
</dbReference>
<dbReference type="CTD" id="4189"/>
<dbReference type="PROSITE" id="PS00636">
    <property type="entry name" value="DNAJ_1"/>
    <property type="match status" value="1"/>
</dbReference>